<dbReference type="Gene3D" id="3.40.980.10">
    <property type="entry name" value="MoaB/Mog-like domain"/>
    <property type="match status" value="1"/>
</dbReference>
<evidence type="ECO:0000313" key="4">
    <source>
        <dbReference type="Proteomes" id="UP000199452"/>
    </source>
</evidence>
<evidence type="ECO:0000313" key="3">
    <source>
        <dbReference type="EMBL" id="SDB94212.1"/>
    </source>
</evidence>
<dbReference type="RefSeq" id="WP_092436334.1">
    <property type="nucleotide sequence ID" value="NZ_FMYP01000011.1"/>
</dbReference>
<dbReference type="AlphaFoldDB" id="A0A1G6HIY6"/>
<dbReference type="NCBIfam" id="TIGR00177">
    <property type="entry name" value="molyb_syn"/>
    <property type="match status" value="1"/>
</dbReference>
<dbReference type="InterPro" id="IPR001453">
    <property type="entry name" value="MoaB/Mog_dom"/>
</dbReference>
<comment type="similarity">
    <text evidence="1">Belongs to the CinA family.</text>
</comment>
<dbReference type="InterPro" id="IPR008135">
    <property type="entry name" value="Competence-induced_CinA"/>
</dbReference>
<dbReference type="STRING" id="1640674.SAMN05216323_101149"/>
<dbReference type="InterPro" id="IPR050101">
    <property type="entry name" value="CinA"/>
</dbReference>
<dbReference type="PANTHER" id="PTHR13939:SF0">
    <property type="entry name" value="NMN AMIDOHYDROLASE-LIKE PROTEIN YFAY"/>
    <property type="match status" value="1"/>
</dbReference>
<protein>
    <recommendedName>
        <fullName evidence="1">CinA-like protein</fullName>
    </recommendedName>
</protein>
<dbReference type="HAMAP" id="MF_00226_B">
    <property type="entry name" value="CinA_B"/>
    <property type="match status" value="1"/>
</dbReference>
<dbReference type="CDD" id="cd00885">
    <property type="entry name" value="cinA"/>
    <property type="match status" value="1"/>
</dbReference>
<dbReference type="EMBL" id="FMYP01000011">
    <property type="protein sequence ID" value="SDB94212.1"/>
    <property type="molecule type" value="Genomic_DNA"/>
</dbReference>
<proteinExistence type="inferred from homology"/>
<feature type="domain" description="MoaB/Mog" evidence="2">
    <location>
        <begin position="4"/>
        <end position="171"/>
    </location>
</feature>
<dbReference type="InterPro" id="IPR041424">
    <property type="entry name" value="CinA_KH"/>
</dbReference>
<dbReference type="PANTHER" id="PTHR13939">
    <property type="entry name" value="NICOTINAMIDE-NUCLEOTIDE AMIDOHYDROLASE PNCC"/>
    <property type="match status" value="1"/>
</dbReference>
<evidence type="ECO:0000259" key="2">
    <source>
        <dbReference type="SMART" id="SM00852"/>
    </source>
</evidence>
<organism evidence="3 4">
    <name type="scientific">Williamwhitmania taraxaci</name>
    <dbReference type="NCBI Taxonomy" id="1640674"/>
    <lineage>
        <taxon>Bacteria</taxon>
        <taxon>Pseudomonadati</taxon>
        <taxon>Bacteroidota</taxon>
        <taxon>Bacteroidia</taxon>
        <taxon>Bacteroidales</taxon>
        <taxon>Williamwhitmaniaceae</taxon>
        <taxon>Williamwhitmania</taxon>
    </lineage>
</organism>
<accession>A0A1G6HIY6</accession>
<dbReference type="Pfam" id="PF00994">
    <property type="entry name" value="MoCF_biosynth"/>
    <property type="match status" value="1"/>
</dbReference>
<reference evidence="3 4" key="1">
    <citation type="submission" date="2016-09" db="EMBL/GenBank/DDBJ databases">
        <authorList>
            <person name="Capua I."/>
            <person name="De Benedictis P."/>
            <person name="Joannis T."/>
            <person name="Lombin L.H."/>
            <person name="Cattoli G."/>
        </authorList>
    </citation>
    <scope>NUCLEOTIDE SEQUENCE [LARGE SCALE GENOMIC DNA]</scope>
    <source>
        <strain evidence="3 4">A7P-90m</strain>
    </source>
</reference>
<keyword evidence="4" id="KW-1185">Reference proteome</keyword>
<dbReference type="Pfam" id="PF02464">
    <property type="entry name" value="CinA"/>
    <property type="match status" value="1"/>
</dbReference>
<dbReference type="NCBIfam" id="NF001813">
    <property type="entry name" value="PRK00549.1"/>
    <property type="match status" value="1"/>
</dbReference>
<dbReference type="Pfam" id="PF18146">
    <property type="entry name" value="CinA_KH"/>
    <property type="match status" value="1"/>
</dbReference>
<evidence type="ECO:0000256" key="1">
    <source>
        <dbReference type="HAMAP-Rule" id="MF_00226"/>
    </source>
</evidence>
<dbReference type="Gene3D" id="3.90.950.20">
    <property type="entry name" value="CinA-like"/>
    <property type="match status" value="1"/>
</dbReference>
<dbReference type="SUPFAM" id="SSF53218">
    <property type="entry name" value="Molybdenum cofactor biosynthesis proteins"/>
    <property type="match status" value="1"/>
</dbReference>
<dbReference type="Proteomes" id="UP000199452">
    <property type="component" value="Unassembled WGS sequence"/>
</dbReference>
<name>A0A1G6HIY6_9BACT</name>
<dbReference type="NCBIfam" id="TIGR00199">
    <property type="entry name" value="PncC_domain"/>
    <property type="match status" value="1"/>
</dbReference>
<dbReference type="PIRSF" id="PIRSF006728">
    <property type="entry name" value="CinA"/>
    <property type="match status" value="1"/>
</dbReference>
<dbReference type="InterPro" id="IPR008136">
    <property type="entry name" value="CinA_C"/>
</dbReference>
<dbReference type="SMART" id="SM00852">
    <property type="entry name" value="MoCF_biosynth"/>
    <property type="match status" value="1"/>
</dbReference>
<dbReference type="InterPro" id="IPR036653">
    <property type="entry name" value="CinA-like_C"/>
</dbReference>
<dbReference type="NCBIfam" id="TIGR00200">
    <property type="entry name" value="cinA_nterm"/>
    <property type="match status" value="1"/>
</dbReference>
<dbReference type="SUPFAM" id="SSF142433">
    <property type="entry name" value="CinA-like"/>
    <property type="match status" value="1"/>
</dbReference>
<sequence>MVAEIITIGDEILIGQTVDTNSNYIASQLSSVGIIVRQITAVSDDPYHIKAALVNAEQAADVIIMTGGLGPTKDDLTIKTLSDFFGMPLELNNEVLNHVESLLSARGVVMNDLNRNQALVPTGAIVLPNKIGTASGLLFERGARRFFSLPGVPFEMKHLMKEQVMPLLMLQLNDVVVVHRTVMTIGLPESTLAEMLTEWEDNLPVHIKLAYLPSPTSLKLRLSARGNSSELLESEIQHQITKLQQIIPDNIFSLVDEPIEVVVGNILSNNKLTLSVAESCTGGNIAHMVTSVEGSSRYFMGGVIAYSNTAKVKLIGVDSGTIETYGAVSGEVVSEMAKGCRLLFNTDYAIAISGIAGPGGGTDEKPVGTIWIAIAGPEGVVAERHRFGDNRERNIIRASSRALNILRLELLKKK</sequence>
<gene>
    <name evidence="3" type="ORF">SAMN05216323_101149</name>
</gene>
<dbReference type="InterPro" id="IPR036425">
    <property type="entry name" value="MoaB/Mog-like_dom_sf"/>
</dbReference>
<dbReference type="OrthoDB" id="9801454at2"/>